<organism evidence="1 2">
    <name type="scientific">Aliivibrio fischeri</name>
    <name type="common">Vibrio fischeri</name>
    <dbReference type="NCBI Taxonomy" id="668"/>
    <lineage>
        <taxon>Bacteria</taxon>
        <taxon>Pseudomonadati</taxon>
        <taxon>Pseudomonadota</taxon>
        <taxon>Gammaproteobacteria</taxon>
        <taxon>Vibrionales</taxon>
        <taxon>Vibrionaceae</taxon>
        <taxon>Aliivibrio</taxon>
    </lineage>
</organism>
<accession>A0A510UKS3</accession>
<dbReference type="AlphaFoldDB" id="A0A510UKS3"/>
<gene>
    <name evidence="1" type="ORF">AFI02nite_32530</name>
</gene>
<dbReference type="Pfam" id="PF05929">
    <property type="entry name" value="Phage_GPO"/>
    <property type="match status" value="1"/>
</dbReference>
<dbReference type="Proteomes" id="UP000321787">
    <property type="component" value="Unassembled WGS sequence"/>
</dbReference>
<protein>
    <submittedName>
        <fullName evidence="1">Phage capsid scaffolding protein</fullName>
    </submittedName>
</protein>
<dbReference type="InterPro" id="IPR009228">
    <property type="entry name" value="Capsid_scaffold_GpO"/>
</dbReference>
<comment type="caution">
    <text evidence="1">The sequence shown here is derived from an EMBL/GenBank/DDBJ whole genome shotgun (WGS) entry which is preliminary data.</text>
</comment>
<dbReference type="RefSeq" id="WP_146865688.1">
    <property type="nucleotide sequence ID" value="NZ_BJTZ01000026.1"/>
</dbReference>
<evidence type="ECO:0000313" key="1">
    <source>
        <dbReference type="EMBL" id="GEK15217.1"/>
    </source>
</evidence>
<evidence type="ECO:0000313" key="2">
    <source>
        <dbReference type="Proteomes" id="UP000321787"/>
    </source>
</evidence>
<proteinExistence type="predicted"/>
<name>A0A510UKS3_ALIFS</name>
<dbReference type="EMBL" id="BJTZ01000026">
    <property type="protein sequence ID" value="GEK15217.1"/>
    <property type="molecule type" value="Genomic_DNA"/>
</dbReference>
<reference evidence="1 2" key="1">
    <citation type="submission" date="2019-07" db="EMBL/GenBank/DDBJ databases">
        <title>Whole genome shotgun sequence of Aliivibrio fischeri NBRC 101058.</title>
        <authorList>
            <person name="Hosoyama A."/>
            <person name="Uohara A."/>
            <person name="Ohji S."/>
            <person name="Ichikawa N."/>
        </authorList>
    </citation>
    <scope>NUCLEOTIDE SEQUENCE [LARGE SCALE GENOMIC DNA]</scope>
    <source>
        <strain evidence="1 2">NBRC 101058</strain>
    </source>
</reference>
<sequence length="272" mass="30231">MFQSEPICILTAGETVDGRFIEQKVIDDIVELYDPKRYNARINEEHWAWGEKFGSVLSVEKRGDELWGVLKPNSLLLSTVEKGQLLHTSCEITPNFANTGKSYLTGLALTDEPASLGTTEMHLSANSKEKNKGKVYLSSGATVGKELIEAEEPTTQDDKKLLSRLIQLFRSHDEPSDPPEEENDDMNEELKELLQAQTAQITALTSQVTSLTATIKETLPQETEPEQEEQTELASQVEALSSKLDDVVTKLSSITDETPRQLAGEDSEETYL</sequence>